<evidence type="ECO:0000313" key="1">
    <source>
        <dbReference type="EMBL" id="DAD36982.1"/>
    </source>
</evidence>
<gene>
    <name evidence="1" type="ORF">HUJ06_007623</name>
</gene>
<keyword evidence="2" id="KW-1185">Reference proteome</keyword>
<sequence>MTVDYLLHFLEHYLRVCLVYNLLQDFHLSSHIKADYCHKDSEATSKGIRSRVHYLGEYLYC</sequence>
<proteinExistence type="predicted"/>
<protein>
    <submittedName>
        <fullName evidence="1">Uncharacterized protein</fullName>
    </submittedName>
</protein>
<name>A0A822YWB0_NELNU</name>
<comment type="caution">
    <text evidence="1">The sequence shown here is derived from an EMBL/GenBank/DDBJ whole genome shotgun (WGS) entry which is preliminary data.</text>
</comment>
<dbReference type="AlphaFoldDB" id="A0A822YWB0"/>
<accession>A0A822YWB0</accession>
<dbReference type="EMBL" id="DUZY01000004">
    <property type="protein sequence ID" value="DAD36982.1"/>
    <property type="molecule type" value="Genomic_DNA"/>
</dbReference>
<dbReference type="Proteomes" id="UP000607653">
    <property type="component" value="Unassembled WGS sequence"/>
</dbReference>
<organism evidence="1 2">
    <name type="scientific">Nelumbo nucifera</name>
    <name type="common">Sacred lotus</name>
    <dbReference type="NCBI Taxonomy" id="4432"/>
    <lineage>
        <taxon>Eukaryota</taxon>
        <taxon>Viridiplantae</taxon>
        <taxon>Streptophyta</taxon>
        <taxon>Embryophyta</taxon>
        <taxon>Tracheophyta</taxon>
        <taxon>Spermatophyta</taxon>
        <taxon>Magnoliopsida</taxon>
        <taxon>Proteales</taxon>
        <taxon>Nelumbonaceae</taxon>
        <taxon>Nelumbo</taxon>
    </lineage>
</organism>
<evidence type="ECO:0000313" key="2">
    <source>
        <dbReference type="Proteomes" id="UP000607653"/>
    </source>
</evidence>
<reference evidence="1 2" key="1">
    <citation type="journal article" date="2020" name="Mol. Biol. Evol.">
        <title>Distinct Expression and Methylation Patterns for Genes with Different Fates following a Single Whole-Genome Duplication in Flowering Plants.</title>
        <authorList>
            <person name="Shi T."/>
            <person name="Rahmani R.S."/>
            <person name="Gugger P.F."/>
            <person name="Wang M."/>
            <person name="Li H."/>
            <person name="Zhang Y."/>
            <person name="Li Z."/>
            <person name="Wang Q."/>
            <person name="Van de Peer Y."/>
            <person name="Marchal K."/>
            <person name="Chen J."/>
        </authorList>
    </citation>
    <scope>NUCLEOTIDE SEQUENCE [LARGE SCALE GENOMIC DNA]</scope>
    <source>
        <tissue evidence="1">Leaf</tissue>
    </source>
</reference>